<dbReference type="EMBL" id="AP018664">
    <property type="protein sequence ID" value="BBD99333.1"/>
    <property type="molecule type" value="Genomic_DNA"/>
</dbReference>
<evidence type="ECO:0000256" key="11">
    <source>
        <dbReference type="SAM" id="Phobius"/>
    </source>
</evidence>
<dbReference type="GO" id="GO:0015031">
    <property type="term" value="P:protein transport"/>
    <property type="evidence" value="ECO:0007669"/>
    <property type="project" value="UniProtKB-KW"/>
</dbReference>
<dbReference type="InterPro" id="IPR014168">
    <property type="entry name" value="Tol-Pal_TolR"/>
</dbReference>
<dbReference type="Gene3D" id="3.30.420.270">
    <property type="match status" value="1"/>
</dbReference>
<evidence type="ECO:0000256" key="8">
    <source>
        <dbReference type="ARBA" id="ARBA00023136"/>
    </source>
</evidence>
<evidence type="ECO:0000256" key="10">
    <source>
        <dbReference type="RuleBase" id="RU003879"/>
    </source>
</evidence>
<feature type="transmembrane region" description="Helical" evidence="11">
    <location>
        <begin position="21"/>
        <end position="45"/>
    </location>
</feature>
<evidence type="ECO:0000256" key="3">
    <source>
        <dbReference type="ARBA" id="ARBA00022475"/>
    </source>
</evidence>
<evidence type="ECO:0000256" key="4">
    <source>
        <dbReference type="ARBA" id="ARBA00022519"/>
    </source>
</evidence>
<dbReference type="AlphaFoldDB" id="A0A494W402"/>
<organism evidence="12 13">
    <name type="scientific">Sphingobium amiense</name>
    <dbReference type="NCBI Taxonomy" id="135719"/>
    <lineage>
        <taxon>Bacteria</taxon>
        <taxon>Pseudomonadati</taxon>
        <taxon>Pseudomonadota</taxon>
        <taxon>Alphaproteobacteria</taxon>
        <taxon>Sphingomonadales</taxon>
        <taxon>Sphingomonadaceae</taxon>
        <taxon>Sphingobium</taxon>
    </lineage>
</organism>
<evidence type="ECO:0000256" key="2">
    <source>
        <dbReference type="ARBA" id="ARBA00005811"/>
    </source>
</evidence>
<evidence type="ECO:0000256" key="9">
    <source>
        <dbReference type="ARBA" id="ARBA00023306"/>
    </source>
</evidence>
<dbReference type="PANTHER" id="PTHR30558">
    <property type="entry name" value="EXBD MEMBRANE COMPONENT OF PMF-DRIVEN MACROMOLECULE IMPORT SYSTEM"/>
    <property type="match status" value="1"/>
</dbReference>
<sequence length="158" mass="16329">MAMSGPPSSRRGRGRAPMADINVTPLVDVMLVLLIIFMVTAPLLVTGVPVNLPETRAKGLDADAKPTVVSIDRDGGLFIDEAQISDADLPDRLAEIMAANAGKAEPPQIFLRADTALDYGRVMRVMGELNRAGLNKVALVSTGGESGGASGGVSSGSE</sequence>
<reference evidence="12 13" key="1">
    <citation type="submission" date="2018-05" db="EMBL/GenBank/DDBJ databases">
        <title>Complete Genome Sequence of the Nonylphenol-Degrading Bacterium Sphingobium amiense DSM 16289T.</title>
        <authorList>
            <person name="Ootsuka M."/>
            <person name="Nishizawa T."/>
            <person name="Ohta H."/>
        </authorList>
    </citation>
    <scope>NUCLEOTIDE SEQUENCE [LARGE SCALE GENOMIC DNA]</scope>
    <source>
        <strain evidence="12 13">DSM 16289</strain>
    </source>
</reference>
<gene>
    <name evidence="12" type="ORF">SAMIE_1028340</name>
</gene>
<keyword evidence="5" id="KW-0132">Cell division</keyword>
<protein>
    <submittedName>
        <fullName evidence="12">Protein TolR</fullName>
    </submittedName>
</protein>
<dbReference type="GO" id="GO:0051301">
    <property type="term" value="P:cell division"/>
    <property type="evidence" value="ECO:0007669"/>
    <property type="project" value="UniProtKB-KW"/>
</dbReference>
<name>A0A494W402_9SPHN</name>
<evidence type="ECO:0000256" key="6">
    <source>
        <dbReference type="ARBA" id="ARBA00022692"/>
    </source>
</evidence>
<dbReference type="KEGG" id="sami:SAMIE_1028340"/>
<keyword evidence="10" id="KW-0813">Transport</keyword>
<evidence type="ECO:0000256" key="5">
    <source>
        <dbReference type="ARBA" id="ARBA00022618"/>
    </source>
</evidence>
<dbReference type="Proteomes" id="UP000279959">
    <property type="component" value="Chromosome"/>
</dbReference>
<dbReference type="GO" id="GO:0005886">
    <property type="term" value="C:plasma membrane"/>
    <property type="evidence" value="ECO:0007669"/>
    <property type="project" value="UniProtKB-SubCell"/>
</dbReference>
<dbReference type="InterPro" id="IPR003400">
    <property type="entry name" value="ExbD"/>
</dbReference>
<dbReference type="Pfam" id="PF02472">
    <property type="entry name" value="ExbD"/>
    <property type="match status" value="1"/>
</dbReference>
<keyword evidence="8 11" id="KW-0472">Membrane</keyword>
<dbReference type="GO" id="GO:0022857">
    <property type="term" value="F:transmembrane transporter activity"/>
    <property type="evidence" value="ECO:0007669"/>
    <property type="project" value="InterPro"/>
</dbReference>
<keyword evidence="13" id="KW-1185">Reference proteome</keyword>
<evidence type="ECO:0000256" key="1">
    <source>
        <dbReference type="ARBA" id="ARBA00004162"/>
    </source>
</evidence>
<comment type="subcellular location">
    <subcellularLocation>
        <location evidence="1">Cell membrane</location>
        <topology evidence="1">Single-pass membrane protein</topology>
    </subcellularLocation>
    <subcellularLocation>
        <location evidence="10">Cell membrane</location>
        <topology evidence="10">Single-pass type II membrane protein</topology>
    </subcellularLocation>
</comment>
<evidence type="ECO:0000313" key="13">
    <source>
        <dbReference type="Proteomes" id="UP000279959"/>
    </source>
</evidence>
<evidence type="ECO:0000313" key="12">
    <source>
        <dbReference type="EMBL" id="BBD99333.1"/>
    </source>
</evidence>
<keyword evidence="9" id="KW-0131">Cell cycle</keyword>
<keyword evidence="10" id="KW-0653">Protein transport</keyword>
<accession>A0A494W402</accession>
<keyword evidence="7 11" id="KW-1133">Transmembrane helix</keyword>
<dbReference type="PANTHER" id="PTHR30558:SF7">
    <property type="entry name" value="TOL-PAL SYSTEM PROTEIN TOLR"/>
    <property type="match status" value="1"/>
</dbReference>
<proteinExistence type="inferred from homology"/>
<keyword evidence="6 10" id="KW-0812">Transmembrane</keyword>
<dbReference type="RefSeq" id="WP_066699811.1">
    <property type="nucleotide sequence ID" value="NZ_AP018664.1"/>
</dbReference>
<keyword evidence="3" id="KW-1003">Cell membrane</keyword>
<evidence type="ECO:0000256" key="7">
    <source>
        <dbReference type="ARBA" id="ARBA00022989"/>
    </source>
</evidence>
<comment type="similarity">
    <text evidence="2 10">Belongs to the ExbD/TolR family.</text>
</comment>
<keyword evidence="4" id="KW-0997">Cell inner membrane</keyword>
<dbReference type="NCBIfam" id="TIGR02801">
    <property type="entry name" value="tolR"/>
    <property type="match status" value="1"/>
</dbReference>